<evidence type="ECO:0000256" key="4">
    <source>
        <dbReference type="ARBA" id="ARBA00022827"/>
    </source>
</evidence>
<evidence type="ECO:0000256" key="8">
    <source>
        <dbReference type="ARBA" id="ARBA00023284"/>
    </source>
</evidence>
<keyword evidence="14" id="KW-1185">Reference proteome</keyword>
<keyword evidence="10" id="KW-1133">Transmembrane helix</keyword>
<dbReference type="EMBL" id="JBHTBR010000002">
    <property type="protein sequence ID" value="MFC7291220.1"/>
    <property type="molecule type" value="Genomic_DNA"/>
</dbReference>
<reference evidence="14" key="1">
    <citation type="journal article" date="2019" name="Int. J. Syst. Evol. Microbiol.">
        <title>The Global Catalogue of Microorganisms (GCM) 10K type strain sequencing project: providing services to taxonomists for standard genome sequencing and annotation.</title>
        <authorList>
            <consortium name="The Broad Institute Genomics Platform"/>
            <consortium name="The Broad Institute Genome Sequencing Center for Infectious Disease"/>
            <person name="Wu L."/>
            <person name="Ma J."/>
        </authorList>
    </citation>
    <scope>NUCLEOTIDE SEQUENCE [LARGE SCALE GENOMIC DNA]</scope>
    <source>
        <strain evidence="14">CCUG 51308</strain>
    </source>
</reference>
<feature type="domain" description="FAD/NAD(P)-binding" evidence="12">
    <location>
        <begin position="21"/>
        <end position="336"/>
    </location>
</feature>
<keyword evidence="5" id="KW-0521">NADP</keyword>
<evidence type="ECO:0000256" key="10">
    <source>
        <dbReference type="SAM" id="Phobius"/>
    </source>
</evidence>
<comment type="cofactor">
    <cofactor evidence="1">
        <name>FAD</name>
        <dbReference type="ChEBI" id="CHEBI:57692"/>
    </cofactor>
</comment>
<dbReference type="GO" id="GO:0016491">
    <property type="term" value="F:oxidoreductase activity"/>
    <property type="evidence" value="ECO:0007669"/>
    <property type="project" value="UniProtKB-KW"/>
</dbReference>
<feature type="domain" description="Pyridine nucleotide-disulphide oxidoreductase dimerisation" evidence="11">
    <location>
        <begin position="357"/>
        <end position="465"/>
    </location>
</feature>
<evidence type="ECO:0000256" key="2">
    <source>
        <dbReference type="ARBA" id="ARBA00007532"/>
    </source>
</evidence>
<keyword evidence="10" id="KW-0472">Membrane</keyword>
<dbReference type="InterPro" id="IPR004099">
    <property type="entry name" value="Pyr_nucl-diS_OxRdtase_dimer"/>
</dbReference>
<dbReference type="Gene3D" id="3.30.390.30">
    <property type="match status" value="1"/>
</dbReference>
<dbReference type="PRINTS" id="PR00368">
    <property type="entry name" value="FADPNR"/>
</dbReference>
<keyword evidence="7" id="KW-1015">Disulfide bond</keyword>
<dbReference type="PANTHER" id="PTHR43014:SF2">
    <property type="entry name" value="MERCURIC REDUCTASE"/>
    <property type="match status" value="1"/>
</dbReference>
<evidence type="ECO:0000256" key="9">
    <source>
        <dbReference type="RuleBase" id="RU003691"/>
    </source>
</evidence>
<evidence type="ECO:0000256" key="6">
    <source>
        <dbReference type="ARBA" id="ARBA00023002"/>
    </source>
</evidence>
<dbReference type="InterPro" id="IPR016156">
    <property type="entry name" value="FAD/NAD-linked_Rdtase_dimer_sf"/>
</dbReference>
<sequence>MSTTIEAAASENGKKKRMKADLVVIGAGSGGLSAAAGSAMLGLKVVLFEKGEMGGDCLNYGCVPSKALIAAARQAQAFRDADKYGLTSADPGVDWTRVKAHVKSAIATIEPNDSVERFEGLGVTVIREAARFVTEHVVASDTVQVDAKRIVIATGSRALVPPIEGLGSVSFHTNETIFDLEELPEHLLVLGGGPIGIEMAQAFRRLGSKVTVVERARALDRADPEHAQIALDSLREEGVTLLERTSANAVSQTAEGIRIEVQNSDGEISAVIGSHLLVATGRAPVLDGLALEAGGVDFDHKGIETKPNLRSTSNGRVWALGDVAGRGQFTHLAGWHASVFVRNALFKSATRADSLPTPAVTYISPEIAQVGVMEAEARKEYGDKVSVSAFHFAENDRAIAEKKTKGGVKIVTLKNGTVLGVSIVGEGAGDIIQLAGFAMSNGMKIKALTNFISPYPTRTEVLKRAASKWYEPLVFGKKAKFMVKILQSIA</sequence>
<comment type="caution">
    <text evidence="13">The sequence shown here is derived from an EMBL/GenBank/DDBJ whole genome shotgun (WGS) entry which is preliminary data.</text>
</comment>
<dbReference type="PIRSF" id="PIRSF000350">
    <property type="entry name" value="Mercury_reductase_MerA"/>
    <property type="match status" value="1"/>
</dbReference>
<dbReference type="SUPFAM" id="SSF51905">
    <property type="entry name" value="FAD/NAD(P)-binding domain"/>
    <property type="match status" value="1"/>
</dbReference>
<evidence type="ECO:0000313" key="14">
    <source>
        <dbReference type="Proteomes" id="UP001596492"/>
    </source>
</evidence>
<dbReference type="Proteomes" id="UP001596492">
    <property type="component" value="Unassembled WGS sequence"/>
</dbReference>
<dbReference type="PROSITE" id="PS00076">
    <property type="entry name" value="PYRIDINE_REDOX_1"/>
    <property type="match status" value="1"/>
</dbReference>
<gene>
    <name evidence="13" type="ORF">ACFQS8_06300</name>
</gene>
<dbReference type="InterPro" id="IPR023753">
    <property type="entry name" value="FAD/NAD-binding_dom"/>
</dbReference>
<evidence type="ECO:0000256" key="5">
    <source>
        <dbReference type="ARBA" id="ARBA00022857"/>
    </source>
</evidence>
<dbReference type="Pfam" id="PF02852">
    <property type="entry name" value="Pyr_redox_dim"/>
    <property type="match status" value="1"/>
</dbReference>
<accession>A0ABW2IJB0</accession>
<dbReference type="PRINTS" id="PR00411">
    <property type="entry name" value="PNDRDTASEI"/>
</dbReference>
<dbReference type="Pfam" id="PF07992">
    <property type="entry name" value="Pyr_redox_2"/>
    <property type="match status" value="1"/>
</dbReference>
<keyword evidence="8 9" id="KW-0676">Redox-active center</keyword>
<dbReference type="EC" id="1.-.-.-" evidence="13"/>
<keyword evidence="3 9" id="KW-0285">Flavoprotein</keyword>
<dbReference type="InterPro" id="IPR001100">
    <property type="entry name" value="Pyr_nuc-diS_OxRdtase"/>
</dbReference>
<dbReference type="InterPro" id="IPR036188">
    <property type="entry name" value="FAD/NAD-bd_sf"/>
</dbReference>
<name>A0ABW2IJB0_9PROT</name>
<evidence type="ECO:0000256" key="3">
    <source>
        <dbReference type="ARBA" id="ARBA00022630"/>
    </source>
</evidence>
<evidence type="ECO:0000313" key="13">
    <source>
        <dbReference type="EMBL" id="MFC7291220.1"/>
    </source>
</evidence>
<dbReference type="PANTHER" id="PTHR43014">
    <property type="entry name" value="MERCURIC REDUCTASE"/>
    <property type="match status" value="1"/>
</dbReference>
<dbReference type="SUPFAM" id="SSF55424">
    <property type="entry name" value="FAD/NAD-linked reductases, dimerisation (C-terminal) domain"/>
    <property type="match status" value="1"/>
</dbReference>
<comment type="similarity">
    <text evidence="2 9">Belongs to the class-I pyridine nucleotide-disulfide oxidoreductase family.</text>
</comment>
<evidence type="ECO:0000259" key="12">
    <source>
        <dbReference type="Pfam" id="PF07992"/>
    </source>
</evidence>
<keyword evidence="10" id="KW-0812">Transmembrane</keyword>
<evidence type="ECO:0000256" key="7">
    <source>
        <dbReference type="ARBA" id="ARBA00023157"/>
    </source>
</evidence>
<protein>
    <submittedName>
        <fullName evidence="13">Dihydrolipoyl dehydrogenase family protein</fullName>
        <ecNumber evidence="13">1.-.-.-</ecNumber>
    </submittedName>
</protein>
<feature type="transmembrane region" description="Helical" evidence="10">
    <location>
        <begin position="22"/>
        <end position="43"/>
    </location>
</feature>
<keyword evidence="4 9" id="KW-0274">FAD</keyword>
<dbReference type="InterPro" id="IPR012999">
    <property type="entry name" value="Pyr_OxRdtase_I_AS"/>
</dbReference>
<organism evidence="13 14">
    <name type="scientific">Hirschia litorea</name>
    <dbReference type="NCBI Taxonomy" id="1199156"/>
    <lineage>
        <taxon>Bacteria</taxon>
        <taxon>Pseudomonadati</taxon>
        <taxon>Pseudomonadota</taxon>
        <taxon>Alphaproteobacteria</taxon>
        <taxon>Hyphomonadales</taxon>
        <taxon>Hyphomonadaceae</taxon>
        <taxon>Hirschia</taxon>
    </lineage>
</organism>
<evidence type="ECO:0000256" key="1">
    <source>
        <dbReference type="ARBA" id="ARBA00001974"/>
    </source>
</evidence>
<dbReference type="Gene3D" id="3.50.50.60">
    <property type="entry name" value="FAD/NAD(P)-binding domain"/>
    <property type="match status" value="2"/>
</dbReference>
<proteinExistence type="inferred from homology"/>
<keyword evidence="6 9" id="KW-0560">Oxidoreductase</keyword>
<evidence type="ECO:0000259" key="11">
    <source>
        <dbReference type="Pfam" id="PF02852"/>
    </source>
</evidence>
<dbReference type="RefSeq" id="WP_382166413.1">
    <property type="nucleotide sequence ID" value="NZ_JBHTBR010000002.1"/>
</dbReference>